<evidence type="ECO:0000259" key="3">
    <source>
        <dbReference type="Pfam" id="PF02698"/>
    </source>
</evidence>
<dbReference type="Pfam" id="PF02698">
    <property type="entry name" value="DUF218"/>
    <property type="match status" value="1"/>
</dbReference>
<dbReference type="InterPro" id="IPR003848">
    <property type="entry name" value="DUF218"/>
</dbReference>
<dbReference type="PANTHER" id="PTHR30336">
    <property type="entry name" value="INNER MEMBRANE PROTEIN, PROBABLE PERMEASE"/>
    <property type="match status" value="1"/>
</dbReference>
<dbReference type="Gene3D" id="3.40.50.620">
    <property type="entry name" value="HUPs"/>
    <property type="match status" value="1"/>
</dbReference>
<dbReference type="RefSeq" id="WP_264602190.1">
    <property type="nucleotide sequence ID" value="NZ_JAOQNS010000008.1"/>
</dbReference>
<evidence type="ECO:0000256" key="2">
    <source>
        <dbReference type="SAM" id="Phobius"/>
    </source>
</evidence>
<dbReference type="InterPro" id="IPR051599">
    <property type="entry name" value="Cell_Envelope_Assoc"/>
</dbReference>
<organism evidence="4 5">
    <name type="scientific">Rhodobium gokarnense</name>
    <dbReference type="NCBI Taxonomy" id="364296"/>
    <lineage>
        <taxon>Bacteria</taxon>
        <taxon>Pseudomonadati</taxon>
        <taxon>Pseudomonadota</taxon>
        <taxon>Alphaproteobacteria</taxon>
        <taxon>Hyphomicrobiales</taxon>
        <taxon>Rhodobiaceae</taxon>
        <taxon>Rhodobium</taxon>
    </lineage>
</organism>
<keyword evidence="2" id="KW-0812">Transmembrane</keyword>
<keyword evidence="2" id="KW-0472">Membrane</keyword>
<evidence type="ECO:0000313" key="5">
    <source>
        <dbReference type="Proteomes" id="UP001209755"/>
    </source>
</evidence>
<evidence type="ECO:0000256" key="1">
    <source>
        <dbReference type="SAM" id="MobiDB-lite"/>
    </source>
</evidence>
<gene>
    <name evidence="4" type="ORF">M2319_002919</name>
</gene>
<dbReference type="Proteomes" id="UP001209755">
    <property type="component" value="Unassembled WGS sequence"/>
</dbReference>
<feature type="transmembrane region" description="Helical" evidence="2">
    <location>
        <begin position="39"/>
        <end position="62"/>
    </location>
</feature>
<dbReference type="InterPro" id="IPR014729">
    <property type="entry name" value="Rossmann-like_a/b/a_fold"/>
</dbReference>
<proteinExistence type="predicted"/>
<protein>
    <submittedName>
        <fullName evidence="4">Uncharacterized SAM-binding protein YcdF (DUF218 family)</fullName>
    </submittedName>
</protein>
<feature type="region of interest" description="Disordered" evidence="1">
    <location>
        <begin position="1"/>
        <end position="29"/>
    </location>
</feature>
<dbReference type="PANTHER" id="PTHR30336:SF4">
    <property type="entry name" value="ENVELOPE BIOGENESIS FACTOR ELYC"/>
    <property type="match status" value="1"/>
</dbReference>
<name>A0ABT3HDU3_9HYPH</name>
<dbReference type="EMBL" id="JAOQNS010000008">
    <property type="protein sequence ID" value="MCW2308573.1"/>
    <property type="molecule type" value="Genomic_DNA"/>
</dbReference>
<comment type="caution">
    <text evidence="4">The sequence shown here is derived from an EMBL/GenBank/DDBJ whole genome shotgun (WGS) entry which is preliminary data.</text>
</comment>
<keyword evidence="2" id="KW-1133">Transmembrane helix</keyword>
<feature type="domain" description="DUF218" evidence="3">
    <location>
        <begin position="78"/>
        <end position="218"/>
    </location>
</feature>
<dbReference type="CDD" id="cd06259">
    <property type="entry name" value="YdcF-like"/>
    <property type="match status" value="1"/>
</dbReference>
<evidence type="ECO:0000313" key="4">
    <source>
        <dbReference type="EMBL" id="MCW2308573.1"/>
    </source>
</evidence>
<keyword evidence="5" id="KW-1185">Reference proteome</keyword>
<reference evidence="5" key="1">
    <citation type="submission" date="2023-07" db="EMBL/GenBank/DDBJ databases">
        <title>Genome sequencing of Purple Non-Sulfur Bacteria from various extreme environments.</title>
        <authorList>
            <person name="Mayer M."/>
        </authorList>
    </citation>
    <scope>NUCLEOTIDE SEQUENCE [LARGE SCALE GENOMIC DNA]</scope>
    <source>
        <strain evidence="5">DSM 17935</strain>
    </source>
</reference>
<accession>A0ABT3HDU3</accession>
<sequence length="251" mass="27471">MDVDVMSATPDRRTNSFDDAGGAAAADRRDPSRRSLTTLAIRLSLVVAVFCAVFFVGGFLHFATSVSRTAPVVVGKADAIVVLTGGAHRIDGALALLEDGRAQRLLISGVHPNNTHASLARQSKRRAALFACCVDLDKKAENTIGNAEQTGRWVRQYGFHSLIVVTSAYHMPRSMAELRNALPADVELKPYPVVHENLPLEQWYARWGTAKLLLNEYVKYVAARLRLSMDLDEVVPARIAGCNTCADRRDI</sequence>